<evidence type="ECO:0000313" key="2">
    <source>
        <dbReference type="Proteomes" id="UP000189701"/>
    </source>
</evidence>
<sequence>MTMLGRLPNLEMLRLKYFAIQGTNWNLSEGGFKKLKLLHILMTNLVQWKATSDSLPNLECLVIRHCYKLKEIPAEIGDIPTLKLIELHHCSQAVVTSAEEILEEQQSMGNEVLVVRTYNTGVQYFDMGGEEDEEAAIVSTYGSDMTYNQMSNMGYKIAAEVRKGVTSLTHTDEDLLKLLGRQKNRYSDVEEVECLRLITAELRLELRNPQLHEEILAKLRKRVIDTDTSGYLLSLLGHQKDEYSDVEEVVYLRSLAAILRHEIWNNPRPKLEYAASECDLRDTLSPKSEEKAKQLILECAASECDQWDTDLASSLSLPSSPGSEDNDITVNDSSSGRYRNSSQNSQFYSKLKRLIGQE</sequence>
<evidence type="ECO:0000313" key="3">
    <source>
        <dbReference type="RefSeq" id="XP_009773003.1"/>
    </source>
</evidence>
<dbReference type="PANTHER" id="PTHR15140:SF47">
    <property type="entry name" value="LATE BLIGHT RESISTANCE PROTEIN HOMOLOG R1A-3 ISOFORM X1"/>
    <property type="match status" value="1"/>
</dbReference>
<feature type="compositionally biased region" description="Polar residues" evidence="1">
    <location>
        <begin position="328"/>
        <end position="345"/>
    </location>
</feature>
<name>A0A1U7W331_NICSY</name>
<feature type="compositionally biased region" description="Low complexity" evidence="1">
    <location>
        <begin position="313"/>
        <end position="323"/>
    </location>
</feature>
<dbReference type="PANTHER" id="PTHR15140">
    <property type="entry name" value="TUBULIN-SPECIFIC CHAPERONE E"/>
    <property type="match status" value="1"/>
</dbReference>
<reference evidence="3" key="2">
    <citation type="submission" date="2025-08" db="UniProtKB">
        <authorList>
            <consortium name="RefSeq"/>
        </authorList>
    </citation>
    <scope>IDENTIFICATION</scope>
    <source>
        <tissue evidence="3">Leaf</tissue>
    </source>
</reference>
<dbReference type="SUPFAM" id="SSF52047">
    <property type="entry name" value="RNI-like"/>
    <property type="match status" value="1"/>
</dbReference>
<reference evidence="2" key="1">
    <citation type="journal article" date="2013" name="Genome Biol.">
        <title>Reference genomes and transcriptomes of Nicotiana sylvestris and Nicotiana tomentosiformis.</title>
        <authorList>
            <person name="Sierro N."/>
            <person name="Battey J.N."/>
            <person name="Ouadi S."/>
            <person name="Bovet L."/>
            <person name="Goepfert S."/>
            <person name="Bakaher N."/>
            <person name="Peitsch M.C."/>
            <person name="Ivanov N.V."/>
        </authorList>
    </citation>
    <scope>NUCLEOTIDE SEQUENCE [LARGE SCALE GENOMIC DNA]</scope>
</reference>
<dbReference type="InterPro" id="IPR032675">
    <property type="entry name" value="LRR_dom_sf"/>
</dbReference>
<gene>
    <name evidence="3" type="primary">LOC104223290</name>
</gene>
<dbReference type="RefSeq" id="XP_009773003.1">
    <property type="nucleotide sequence ID" value="XM_009774701.1"/>
</dbReference>
<feature type="region of interest" description="Disordered" evidence="1">
    <location>
        <begin position="313"/>
        <end position="345"/>
    </location>
</feature>
<dbReference type="Proteomes" id="UP000189701">
    <property type="component" value="Unplaced"/>
</dbReference>
<protein>
    <submittedName>
        <fullName evidence="3">Protein CHUP1, chloroplastic-like</fullName>
    </submittedName>
</protein>
<dbReference type="STRING" id="4096.A0A1U7W331"/>
<proteinExistence type="predicted"/>
<dbReference type="Gene3D" id="3.80.10.10">
    <property type="entry name" value="Ribonuclease Inhibitor"/>
    <property type="match status" value="1"/>
</dbReference>
<accession>A0A1U7W331</accession>
<evidence type="ECO:0000256" key="1">
    <source>
        <dbReference type="SAM" id="MobiDB-lite"/>
    </source>
</evidence>
<organism evidence="2 3">
    <name type="scientific">Nicotiana sylvestris</name>
    <name type="common">Wood tobacco</name>
    <name type="synonym">South American tobacco</name>
    <dbReference type="NCBI Taxonomy" id="4096"/>
    <lineage>
        <taxon>Eukaryota</taxon>
        <taxon>Viridiplantae</taxon>
        <taxon>Streptophyta</taxon>
        <taxon>Embryophyta</taxon>
        <taxon>Tracheophyta</taxon>
        <taxon>Spermatophyta</taxon>
        <taxon>Magnoliopsida</taxon>
        <taxon>eudicotyledons</taxon>
        <taxon>Gunneridae</taxon>
        <taxon>Pentapetalae</taxon>
        <taxon>asterids</taxon>
        <taxon>lamiids</taxon>
        <taxon>Solanales</taxon>
        <taxon>Solanaceae</taxon>
        <taxon>Nicotianoideae</taxon>
        <taxon>Nicotianeae</taxon>
        <taxon>Nicotiana</taxon>
    </lineage>
</organism>
<keyword evidence="2" id="KW-1185">Reference proteome</keyword>
<dbReference type="AlphaFoldDB" id="A0A1U7W331"/>